<dbReference type="RefSeq" id="WP_119399821.1">
    <property type="nucleotide sequence ID" value="NZ_QWJJ01000013.1"/>
</dbReference>
<keyword evidence="1" id="KW-0175">Coiled coil</keyword>
<proteinExistence type="predicted"/>
<dbReference type="OrthoDB" id="9814202at2"/>
<gene>
    <name evidence="5" type="ORF">DL237_14570</name>
</gene>
<organism evidence="5 6">
    <name type="scientific">Pseudooceanicola sediminis</name>
    <dbReference type="NCBI Taxonomy" id="2211117"/>
    <lineage>
        <taxon>Bacteria</taxon>
        <taxon>Pseudomonadati</taxon>
        <taxon>Pseudomonadota</taxon>
        <taxon>Alphaproteobacteria</taxon>
        <taxon>Rhodobacterales</taxon>
        <taxon>Paracoccaceae</taxon>
        <taxon>Pseudooceanicola</taxon>
    </lineage>
</organism>
<keyword evidence="2" id="KW-1133">Transmembrane helix</keyword>
<dbReference type="CDD" id="cd01949">
    <property type="entry name" value="GGDEF"/>
    <property type="match status" value="1"/>
</dbReference>
<evidence type="ECO:0000256" key="1">
    <source>
        <dbReference type="SAM" id="Coils"/>
    </source>
</evidence>
<dbReference type="Gene3D" id="3.20.20.450">
    <property type="entry name" value="EAL domain"/>
    <property type="match status" value="1"/>
</dbReference>
<protein>
    <submittedName>
        <fullName evidence="5">EAL domain-containing protein</fullName>
    </submittedName>
</protein>
<dbReference type="PROSITE" id="PS50883">
    <property type="entry name" value="EAL"/>
    <property type="match status" value="1"/>
</dbReference>
<evidence type="ECO:0000313" key="6">
    <source>
        <dbReference type="Proteomes" id="UP000265848"/>
    </source>
</evidence>
<dbReference type="EMBL" id="QWJJ01000013">
    <property type="protein sequence ID" value="RII37897.1"/>
    <property type="molecule type" value="Genomic_DNA"/>
</dbReference>
<dbReference type="SUPFAM" id="SSF141868">
    <property type="entry name" value="EAL domain-like"/>
    <property type="match status" value="1"/>
</dbReference>
<name>A0A399IZL9_9RHOB</name>
<dbReference type="InterPro" id="IPR052155">
    <property type="entry name" value="Biofilm_reg_signaling"/>
</dbReference>
<dbReference type="SMART" id="SM00052">
    <property type="entry name" value="EAL"/>
    <property type="match status" value="1"/>
</dbReference>
<evidence type="ECO:0000313" key="5">
    <source>
        <dbReference type="EMBL" id="RII37897.1"/>
    </source>
</evidence>
<keyword evidence="2" id="KW-0472">Membrane</keyword>
<dbReference type="PANTHER" id="PTHR44757">
    <property type="entry name" value="DIGUANYLATE CYCLASE DGCP"/>
    <property type="match status" value="1"/>
</dbReference>
<feature type="transmembrane region" description="Helical" evidence="2">
    <location>
        <begin position="167"/>
        <end position="188"/>
    </location>
</feature>
<comment type="caution">
    <text evidence="5">The sequence shown here is derived from an EMBL/GenBank/DDBJ whole genome shotgun (WGS) entry which is preliminary data.</text>
</comment>
<dbReference type="PROSITE" id="PS50887">
    <property type="entry name" value="GGDEF"/>
    <property type="match status" value="1"/>
</dbReference>
<dbReference type="SUPFAM" id="SSF55073">
    <property type="entry name" value="Nucleotide cyclase"/>
    <property type="match status" value="1"/>
</dbReference>
<dbReference type="CDD" id="cd01948">
    <property type="entry name" value="EAL"/>
    <property type="match status" value="1"/>
</dbReference>
<dbReference type="InterPro" id="IPR035919">
    <property type="entry name" value="EAL_sf"/>
</dbReference>
<dbReference type="SMART" id="SM00267">
    <property type="entry name" value="GGDEF"/>
    <property type="match status" value="1"/>
</dbReference>
<dbReference type="PANTHER" id="PTHR44757:SF2">
    <property type="entry name" value="BIOFILM ARCHITECTURE MAINTENANCE PROTEIN MBAA"/>
    <property type="match status" value="1"/>
</dbReference>
<dbReference type="InterPro" id="IPR001633">
    <property type="entry name" value="EAL_dom"/>
</dbReference>
<evidence type="ECO:0000259" key="4">
    <source>
        <dbReference type="PROSITE" id="PS50887"/>
    </source>
</evidence>
<keyword evidence="6" id="KW-1185">Reference proteome</keyword>
<evidence type="ECO:0000259" key="3">
    <source>
        <dbReference type="PROSITE" id="PS50883"/>
    </source>
</evidence>
<keyword evidence="2" id="KW-0812">Transmembrane</keyword>
<reference evidence="5 6" key="1">
    <citation type="submission" date="2018-08" db="EMBL/GenBank/DDBJ databases">
        <title>Pseudooceanicola sediminis CY03 in the family Rhodobacteracea.</title>
        <authorList>
            <person name="Zhang Y.-J."/>
        </authorList>
    </citation>
    <scope>NUCLEOTIDE SEQUENCE [LARGE SCALE GENOMIC DNA]</scope>
    <source>
        <strain evidence="5 6">CY03</strain>
    </source>
</reference>
<dbReference type="Pfam" id="PF00563">
    <property type="entry name" value="EAL"/>
    <property type="match status" value="1"/>
</dbReference>
<dbReference type="Pfam" id="PF00990">
    <property type="entry name" value="GGDEF"/>
    <property type="match status" value="1"/>
</dbReference>
<dbReference type="InterPro" id="IPR043128">
    <property type="entry name" value="Rev_trsase/Diguanyl_cyclase"/>
</dbReference>
<dbReference type="AlphaFoldDB" id="A0A399IZL9"/>
<feature type="coiled-coil region" evidence="1">
    <location>
        <begin position="194"/>
        <end position="221"/>
    </location>
</feature>
<dbReference type="Proteomes" id="UP000265848">
    <property type="component" value="Unassembled WGS sequence"/>
</dbReference>
<accession>A0A399IZL9</accession>
<sequence length="646" mass="72488">MTRLLGILICMFIGATVYMSSTVAQRQSVLREVAHHNDTWAISQTVSEFMRLEAQLAFYSLSLEETSIDDVRLRLDIIISRTISFKEGTLKDFLESKPFRKDTITELVSLIDELDKNLDTMDVAQIEDILVRMSALNGPLTHLSAQSVQKSWEDIEGNLEALENLHLIYSLVVAFLILCWGVLVILVFRHNRLLKQAQKEAEGLNNSLSAAGQELREKNRRLEYLAHYDSLTKLPNRVLFWEELEKALKASEPGASSVTLLLLDLDDFKSINDTMGHDLGDMLLDQVSARMLKFGTDAQMFCRLGGDEFACLLVGKTLDESLAFARGLAGWIALPYKIFNREIRIGCSVGLANADQPRCDDAQMLFKRADIGLYRAKASMQERICLFEDYMQAEFDDRQELEHDLRLAVERDEFELVYQKQVEVMSLNVHGVEALVRWNHPTRGQISPAAFIPIAEELGIIVELGEVILRRACIEATKWTKPIKIAVNLSPIQLQAPGIVGTVLEILNETGLDPARLELEITETVVLNDRNGVVDILNDLRALGVTIAIDDFGTGYSSLAVLRDIPFDTIKLDKAFVRDIAVSPEAEALVKLVIDVGNHLGRTVIIEGIETEAQHQCIRRMGCQVSQGFYFARPVKASMLDFLHVA</sequence>
<dbReference type="NCBIfam" id="TIGR00254">
    <property type="entry name" value="GGDEF"/>
    <property type="match status" value="1"/>
</dbReference>
<feature type="domain" description="EAL" evidence="3">
    <location>
        <begin position="398"/>
        <end position="646"/>
    </location>
</feature>
<dbReference type="InterPro" id="IPR029787">
    <property type="entry name" value="Nucleotide_cyclase"/>
</dbReference>
<feature type="domain" description="GGDEF" evidence="4">
    <location>
        <begin position="256"/>
        <end position="389"/>
    </location>
</feature>
<dbReference type="Gene3D" id="3.30.70.270">
    <property type="match status" value="1"/>
</dbReference>
<dbReference type="InterPro" id="IPR000160">
    <property type="entry name" value="GGDEF_dom"/>
</dbReference>
<evidence type="ECO:0000256" key="2">
    <source>
        <dbReference type="SAM" id="Phobius"/>
    </source>
</evidence>